<dbReference type="Pfam" id="PF18159">
    <property type="entry name" value="S_4TM"/>
    <property type="match status" value="1"/>
</dbReference>
<accession>A0A0R3DXM6</accession>
<reference evidence="2 3" key="1">
    <citation type="submission" date="2015-09" db="EMBL/GenBank/DDBJ databases">
        <title>Draft Genome Sequence of Bradyrhizobium manausense Strain BR 3351T, a Novel Symbiotic Nitrogen-Fixing Alphaproteobacterium Isolated from Brazilian Amazon Rain Forest.</title>
        <authorList>
            <person name="De Araujo J.L."/>
            <person name="Zilli J.E."/>
        </authorList>
    </citation>
    <scope>NUCLEOTIDE SEQUENCE [LARGE SCALE GENOMIC DNA]</scope>
    <source>
        <strain evidence="2 3">BR3351</strain>
    </source>
</reference>
<protein>
    <submittedName>
        <fullName evidence="2">Uncharacterized protein</fullName>
    </submittedName>
</protein>
<dbReference type="RefSeq" id="WP_057746570.1">
    <property type="nucleotide sequence ID" value="NZ_LJYG01000047.1"/>
</dbReference>
<evidence type="ECO:0000313" key="2">
    <source>
        <dbReference type="EMBL" id="KRQ14689.1"/>
    </source>
</evidence>
<dbReference type="AlphaFoldDB" id="A0A0R3DXM6"/>
<dbReference type="Proteomes" id="UP000051936">
    <property type="component" value="Unassembled WGS sequence"/>
</dbReference>
<keyword evidence="1" id="KW-0812">Transmembrane</keyword>
<keyword evidence="1" id="KW-1133">Transmembrane helix</keyword>
<comment type="caution">
    <text evidence="2">The sequence shown here is derived from an EMBL/GenBank/DDBJ whole genome shotgun (WGS) entry which is preliminary data.</text>
</comment>
<sequence length="291" mass="32549">MNTIAQDQDTPELQRLLKARQRVYSDATRYQILQIILTVALPVLGAVLAFTHQETRPYVALYGLIATAMDVMWIDRMQRRLLKVAAKISEEFDCGLLKMPWNSFVAGKREDAEVVDAAARRWNDDASSIAGWYTGIVPTARHAMARLVCQRMNLQYDASLRKKYGTYLICGAGISFVALIVGAVAKDLKLIDFAAVAATISPAIFWAIREQFRQSDSATTNQILKVEAEKFLDSVQTGGCDDAECEKRSRELQDAIFQRRVANPLVLPLVYWLMRSELEKQAQAGANALLS</sequence>
<evidence type="ECO:0000313" key="3">
    <source>
        <dbReference type="Proteomes" id="UP000051936"/>
    </source>
</evidence>
<feature type="transmembrane region" description="Helical" evidence="1">
    <location>
        <begin position="30"/>
        <end position="51"/>
    </location>
</feature>
<keyword evidence="1" id="KW-0472">Membrane</keyword>
<gene>
    <name evidence="2" type="ORF">AOQ71_12445</name>
</gene>
<dbReference type="InterPro" id="IPR049920">
    <property type="entry name" value="IK1_05631-like"/>
</dbReference>
<feature type="transmembrane region" description="Helical" evidence="1">
    <location>
        <begin position="57"/>
        <end position="74"/>
    </location>
</feature>
<dbReference type="OrthoDB" id="2943409at2"/>
<organism evidence="2 3">
    <name type="scientific">Bradyrhizobium manausense</name>
    <dbReference type="NCBI Taxonomy" id="989370"/>
    <lineage>
        <taxon>Bacteria</taxon>
        <taxon>Pseudomonadati</taxon>
        <taxon>Pseudomonadota</taxon>
        <taxon>Alphaproteobacteria</taxon>
        <taxon>Hyphomicrobiales</taxon>
        <taxon>Nitrobacteraceae</taxon>
        <taxon>Bradyrhizobium</taxon>
    </lineage>
</organism>
<proteinExistence type="predicted"/>
<evidence type="ECO:0000256" key="1">
    <source>
        <dbReference type="SAM" id="Phobius"/>
    </source>
</evidence>
<feature type="transmembrane region" description="Helical" evidence="1">
    <location>
        <begin position="190"/>
        <end position="208"/>
    </location>
</feature>
<keyword evidence="3" id="KW-1185">Reference proteome</keyword>
<feature type="transmembrane region" description="Helical" evidence="1">
    <location>
        <begin position="164"/>
        <end position="184"/>
    </location>
</feature>
<name>A0A0R3DXM6_9BRAD</name>
<dbReference type="EMBL" id="LJYG01000047">
    <property type="protein sequence ID" value="KRQ14689.1"/>
    <property type="molecule type" value="Genomic_DNA"/>
</dbReference>
<dbReference type="STRING" id="989370.AOQ71_12445"/>